<name>A0A5B8VCK4_9BACT</name>
<dbReference type="KEGG" id="pgin:FRZ67_14295"/>
<protein>
    <recommendedName>
        <fullName evidence="4">VCBS repeat-containing protein</fullName>
    </recommendedName>
</protein>
<dbReference type="EMBL" id="CP042435">
    <property type="protein sequence ID" value="QEC68416.1"/>
    <property type="molecule type" value="Genomic_DNA"/>
</dbReference>
<accession>A0A5B8VCK4</accession>
<dbReference type="OrthoDB" id="1081439at2"/>
<keyword evidence="3" id="KW-1185">Reference proteome</keyword>
<dbReference type="InterPro" id="IPR028994">
    <property type="entry name" value="Integrin_alpha_N"/>
</dbReference>
<gene>
    <name evidence="2" type="ORF">FRZ67_14295</name>
</gene>
<dbReference type="Proteomes" id="UP000321533">
    <property type="component" value="Chromosome"/>
</dbReference>
<evidence type="ECO:0000256" key="1">
    <source>
        <dbReference type="SAM" id="SignalP"/>
    </source>
</evidence>
<evidence type="ECO:0000313" key="3">
    <source>
        <dbReference type="Proteomes" id="UP000321533"/>
    </source>
</evidence>
<organism evidence="2 3">
    <name type="scientific">Panacibacter ginsenosidivorans</name>
    <dbReference type="NCBI Taxonomy" id="1813871"/>
    <lineage>
        <taxon>Bacteria</taxon>
        <taxon>Pseudomonadati</taxon>
        <taxon>Bacteroidota</taxon>
        <taxon>Chitinophagia</taxon>
        <taxon>Chitinophagales</taxon>
        <taxon>Chitinophagaceae</taxon>
        <taxon>Panacibacter</taxon>
    </lineage>
</organism>
<keyword evidence="1" id="KW-0732">Signal</keyword>
<dbReference type="RefSeq" id="WP_147190401.1">
    <property type="nucleotide sequence ID" value="NZ_CP042435.1"/>
</dbReference>
<proteinExistence type="predicted"/>
<evidence type="ECO:0008006" key="4">
    <source>
        <dbReference type="Google" id="ProtNLM"/>
    </source>
</evidence>
<reference evidence="2 3" key="1">
    <citation type="journal article" date="2016" name="Int. J. Syst. Evol. Microbiol.">
        <title>Panacibacter ginsenosidivorans gen. nov., sp. nov., with ginsenoside converting activity isolated from soil of a ginseng field.</title>
        <authorList>
            <person name="Siddiqi M.Z."/>
            <person name="Muhammad Shafi S."/>
            <person name="Choi K.D."/>
            <person name="Im W.T."/>
        </authorList>
    </citation>
    <scope>NUCLEOTIDE SEQUENCE [LARGE SCALE GENOMIC DNA]</scope>
    <source>
        <strain evidence="2 3">Gsoil1550</strain>
    </source>
</reference>
<feature type="signal peptide" evidence="1">
    <location>
        <begin position="1"/>
        <end position="20"/>
    </location>
</feature>
<feature type="chain" id="PRO_5022819686" description="VCBS repeat-containing protein" evidence="1">
    <location>
        <begin position="21"/>
        <end position="195"/>
    </location>
</feature>
<dbReference type="AlphaFoldDB" id="A0A5B8VCK4"/>
<sequence>MKKLSVLVTLLTCAILDTNAQSNTLNNVATTLFKNVKTKLTVAEKNEIATKLGFILSGNKDQPFASDKDSKDYPFTATVLPTDMNKDGKEEIFVSFGNSYTSGNAGTSIALFIKDAKGIYVNHLGFPGMVPDALATANLGYPDLLIGGPGMEYPVWRWNGKAYAFNRQVKDAAYEKLKKQSIEDVSKVYQITIKE</sequence>
<evidence type="ECO:0000313" key="2">
    <source>
        <dbReference type="EMBL" id="QEC68416.1"/>
    </source>
</evidence>
<dbReference type="SUPFAM" id="SSF69318">
    <property type="entry name" value="Integrin alpha N-terminal domain"/>
    <property type="match status" value="1"/>
</dbReference>